<dbReference type="GO" id="GO:0007608">
    <property type="term" value="P:sensory perception of smell"/>
    <property type="evidence" value="ECO:0007669"/>
    <property type="project" value="TreeGrafter"/>
</dbReference>
<dbReference type="OMA" id="EIGDTCA"/>
<keyword evidence="1 2" id="KW-0732">Signal</keyword>
<dbReference type="HOGENOM" id="CLU_148261_0_0_1"/>
<dbReference type="InterPro" id="IPR006170">
    <property type="entry name" value="PBP/GOBP"/>
</dbReference>
<dbReference type="EMBL" id="CH916368">
    <property type="protein sequence ID" value="EDW02954.1"/>
    <property type="molecule type" value="Genomic_DNA"/>
</dbReference>
<accession>B4JBL9</accession>
<dbReference type="FunCoup" id="B4JBL9">
    <property type="interactions" value="56"/>
</dbReference>
<dbReference type="SUPFAM" id="SSF47565">
    <property type="entry name" value="Insect pheromone/odorant-binding proteins"/>
    <property type="match status" value="1"/>
</dbReference>
<sequence length="143" mass="15456">MQRLVYSLVIVALLGAALVRAFDEKAAMAKFMEAGEKCKGEVGASDGDMENAIKHEPSTTHEGKCLRACVMKSFHIMDDNGKLDVDAGREKAKQYTGDNPEKLKLAIEIGDICAALTVPADHCDAAEAYSMCFSTEAKKRGLK</sequence>
<feature type="chain" id="PRO_5002811929" evidence="2">
    <location>
        <begin position="22"/>
        <end position="143"/>
    </location>
</feature>
<dbReference type="Pfam" id="PF01395">
    <property type="entry name" value="PBP_GOBP"/>
    <property type="match status" value="1"/>
</dbReference>
<keyword evidence="4" id="KW-1185">Reference proteome</keyword>
<dbReference type="InParanoid" id="B4JBL9"/>
<dbReference type="KEGG" id="dgr:6562837"/>
<dbReference type="eggNOG" id="ENOG502T2AN">
    <property type="taxonomic scope" value="Eukaryota"/>
</dbReference>
<proteinExistence type="predicted"/>
<dbReference type="Gene3D" id="1.10.238.20">
    <property type="entry name" value="Pheromone/general odorant binding protein domain"/>
    <property type="match status" value="1"/>
</dbReference>
<dbReference type="GeneID" id="6562837"/>
<evidence type="ECO:0000256" key="1">
    <source>
        <dbReference type="ARBA" id="ARBA00022729"/>
    </source>
</evidence>
<organism evidence="4">
    <name type="scientific">Drosophila grimshawi</name>
    <name type="common">Hawaiian fruit fly</name>
    <name type="synonym">Idiomyia grimshawi</name>
    <dbReference type="NCBI Taxonomy" id="7222"/>
    <lineage>
        <taxon>Eukaryota</taxon>
        <taxon>Metazoa</taxon>
        <taxon>Ecdysozoa</taxon>
        <taxon>Arthropoda</taxon>
        <taxon>Hexapoda</taxon>
        <taxon>Insecta</taxon>
        <taxon>Pterygota</taxon>
        <taxon>Neoptera</taxon>
        <taxon>Endopterygota</taxon>
        <taxon>Diptera</taxon>
        <taxon>Brachycera</taxon>
        <taxon>Muscomorpha</taxon>
        <taxon>Ephydroidea</taxon>
        <taxon>Drosophilidae</taxon>
        <taxon>Drosophila</taxon>
        <taxon>Hawaiian Drosophila</taxon>
    </lineage>
</organism>
<reference evidence="3 4" key="1">
    <citation type="journal article" date="2007" name="Nature">
        <title>Evolution of genes and genomes on the Drosophila phylogeny.</title>
        <authorList>
            <consortium name="Drosophila 12 Genomes Consortium"/>
            <person name="Clark A.G."/>
            <person name="Eisen M.B."/>
            <person name="Smith D.R."/>
            <person name="Bergman C.M."/>
            <person name="Oliver B."/>
            <person name="Markow T.A."/>
            <person name="Kaufman T.C."/>
            <person name="Kellis M."/>
            <person name="Gelbart W."/>
            <person name="Iyer V.N."/>
            <person name="Pollard D.A."/>
            <person name="Sackton T.B."/>
            <person name="Larracuente A.M."/>
            <person name="Singh N.D."/>
            <person name="Abad J.P."/>
            <person name="Abt D.N."/>
            <person name="Adryan B."/>
            <person name="Aguade M."/>
            <person name="Akashi H."/>
            <person name="Anderson W.W."/>
            <person name="Aquadro C.F."/>
            <person name="Ardell D.H."/>
            <person name="Arguello R."/>
            <person name="Artieri C.G."/>
            <person name="Barbash D.A."/>
            <person name="Barker D."/>
            <person name="Barsanti P."/>
            <person name="Batterham P."/>
            <person name="Batzoglou S."/>
            <person name="Begun D."/>
            <person name="Bhutkar A."/>
            <person name="Blanco E."/>
            <person name="Bosak S.A."/>
            <person name="Bradley R.K."/>
            <person name="Brand A.D."/>
            <person name="Brent M.R."/>
            <person name="Brooks A.N."/>
            <person name="Brown R.H."/>
            <person name="Butlin R.K."/>
            <person name="Caggese C."/>
            <person name="Calvi B.R."/>
            <person name="Bernardo de Carvalho A."/>
            <person name="Caspi A."/>
            <person name="Castrezana S."/>
            <person name="Celniker S.E."/>
            <person name="Chang J.L."/>
            <person name="Chapple C."/>
            <person name="Chatterji S."/>
            <person name="Chinwalla A."/>
            <person name="Civetta A."/>
            <person name="Clifton S.W."/>
            <person name="Comeron J.M."/>
            <person name="Costello J.C."/>
            <person name="Coyne J.A."/>
            <person name="Daub J."/>
            <person name="David R.G."/>
            <person name="Delcher A.L."/>
            <person name="Delehaunty K."/>
            <person name="Do C.B."/>
            <person name="Ebling H."/>
            <person name="Edwards K."/>
            <person name="Eickbush T."/>
            <person name="Evans J.D."/>
            <person name="Filipski A."/>
            <person name="Findeiss S."/>
            <person name="Freyhult E."/>
            <person name="Fulton L."/>
            <person name="Fulton R."/>
            <person name="Garcia A.C."/>
            <person name="Gardiner A."/>
            <person name="Garfield D.A."/>
            <person name="Garvin B.E."/>
            <person name="Gibson G."/>
            <person name="Gilbert D."/>
            <person name="Gnerre S."/>
            <person name="Godfrey J."/>
            <person name="Good R."/>
            <person name="Gotea V."/>
            <person name="Gravely B."/>
            <person name="Greenberg A.J."/>
            <person name="Griffiths-Jones S."/>
            <person name="Gross S."/>
            <person name="Guigo R."/>
            <person name="Gustafson E.A."/>
            <person name="Haerty W."/>
            <person name="Hahn M.W."/>
            <person name="Halligan D.L."/>
            <person name="Halpern A.L."/>
            <person name="Halter G.M."/>
            <person name="Han M.V."/>
            <person name="Heger A."/>
            <person name="Hillier L."/>
            <person name="Hinrichs A.S."/>
            <person name="Holmes I."/>
            <person name="Hoskins R.A."/>
            <person name="Hubisz M.J."/>
            <person name="Hultmark D."/>
            <person name="Huntley M.A."/>
            <person name="Jaffe D.B."/>
            <person name="Jagadeeshan S."/>
            <person name="Jeck W.R."/>
            <person name="Johnson J."/>
            <person name="Jones C.D."/>
            <person name="Jordan W.C."/>
            <person name="Karpen G.H."/>
            <person name="Kataoka E."/>
            <person name="Keightley P.D."/>
            <person name="Kheradpour P."/>
            <person name="Kirkness E.F."/>
            <person name="Koerich L.B."/>
            <person name="Kristiansen K."/>
            <person name="Kudrna D."/>
            <person name="Kulathinal R.J."/>
            <person name="Kumar S."/>
            <person name="Kwok R."/>
            <person name="Lander E."/>
            <person name="Langley C.H."/>
            <person name="Lapoint R."/>
            <person name="Lazzaro B.P."/>
            <person name="Lee S.J."/>
            <person name="Levesque L."/>
            <person name="Li R."/>
            <person name="Lin C.F."/>
            <person name="Lin M.F."/>
            <person name="Lindblad-Toh K."/>
            <person name="Llopart A."/>
            <person name="Long M."/>
            <person name="Low L."/>
            <person name="Lozovsky E."/>
            <person name="Lu J."/>
            <person name="Luo M."/>
            <person name="Machado C.A."/>
            <person name="Makalowski W."/>
            <person name="Marzo M."/>
            <person name="Matsuda M."/>
            <person name="Matzkin L."/>
            <person name="McAllister B."/>
            <person name="McBride C.S."/>
            <person name="McKernan B."/>
            <person name="McKernan K."/>
            <person name="Mendez-Lago M."/>
            <person name="Minx P."/>
            <person name="Mollenhauer M.U."/>
            <person name="Montooth K."/>
            <person name="Mount S.M."/>
            <person name="Mu X."/>
            <person name="Myers E."/>
            <person name="Negre B."/>
            <person name="Newfeld S."/>
            <person name="Nielsen R."/>
            <person name="Noor M.A."/>
            <person name="O'Grady P."/>
            <person name="Pachter L."/>
            <person name="Papaceit M."/>
            <person name="Parisi M.J."/>
            <person name="Parisi M."/>
            <person name="Parts L."/>
            <person name="Pedersen J.S."/>
            <person name="Pesole G."/>
            <person name="Phillippy A.M."/>
            <person name="Ponting C.P."/>
            <person name="Pop M."/>
            <person name="Porcelli D."/>
            <person name="Powell J.R."/>
            <person name="Prohaska S."/>
            <person name="Pruitt K."/>
            <person name="Puig M."/>
            <person name="Quesneville H."/>
            <person name="Ram K.R."/>
            <person name="Rand D."/>
            <person name="Rasmussen M.D."/>
            <person name="Reed L.K."/>
            <person name="Reenan R."/>
            <person name="Reily A."/>
            <person name="Remington K.A."/>
            <person name="Rieger T.T."/>
            <person name="Ritchie M.G."/>
            <person name="Robin C."/>
            <person name="Rogers Y.H."/>
            <person name="Rohde C."/>
            <person name="Rozas J."/>
            <person name="Rubenfield M.J."/>
            <person name="Ruiz A."/>
            <person name="Russo S."/>
            <person name="Salzberg S.L."/>
            <person name="Sanchez-Gracia A."/>
            <person name="Saranga D.J."/>
            <person name="Sato H."/>
            <person name="Schaeffer S.W."/>
            <person name="Schatz M.C."/>
            <person name="Schlenke T."/>
            <person name="Schwartz R."/>
            <person name="Segarra C."/>
            <person name="Singh R.S."/>
            <person name="Sirot L."/>
            <person name="Sirota M."/>
            <person name="Sisneros N.B."/>
            <person name="Smith C.D."/>
            <person name="Smith T.F."/>
            <person name="Spieth J."/>
            <person name="Stage D.E."/>
            <person name="Stark A."/>
            <person name="Stephan W."/>
            <person name="Strausberg R.L."/>
            <person name="Strempel S."/>
            <person name="Sturgill D."/>
            <person name="Sutton G."/>
            <person name="Sutton G.G."/>
            <person name="Tao W."/>
            <person name="Teichmann S."/>
            <person name="Tobari Y.N."/>
            <person name="Tomimura Y."/>
            <person name="Tsolas J.M."/>
            <person name="Valente V.L."/>
            <person name="Venter E."/>
            <person name="Venter J.C."/>
            <person name="Vicario S."/>
            <person name="Vieira F.G."/>
            <person name="Vilella A.J."/>
            <person name="Villasante A."/>
            <person name="Walenz B."/>
            <person name="Wang J."/>
            <person name="Wasserman M."/>
            <person name="Watts T."/>
            <person name="Wilson D."/>
            <person name="Wilson R.K."/>
            <person name="Wing R.A."/>
            <person name="Wolfner M.F."/>
            <person name="Wong A."/>
            <person name="Wong G.K."/>
            <person name="Wu C.I."/>
            <person name="Wu G."/>
            <person name="Yamamoto D."/>
            <person name="Yang H.P."/>
            <person name="Yang S.P."/>
            <person name="Yorke J.A."/>
            <person name="Yoshida K."/>
            <person name="Zdobnov E."/>
            <person name="Zhang P."/>
            <person name="Zhang Y."/>
            <person name="Zimin A.V."/>
            <person name="Baldwin J."/>
            <person name="Abdouelleil A."/>
            <person name="Abdulkadir J."/>
            <person name="Abebe A."/>
            <person name="Abera B."/>
            <person name="Abreu J."/>
            <person name="Acer S.C."/>
            <person name="Aftuck L."/>
            <person name="Alexander A."/>
            <person name="An P."/>
            <person name="Anderson E."/>
            <person name="Anderson S."/>
            <person name="Arachi H."/>
            <person name="Azer M."/>
            <person name="Bachantsang P."/>
            <person name="Barry A."/>
            <person name="Bayul T."/>
            <person name="Berlin A."/>
            <person name="Bessette D."/>
            <person name="Bloom T."/>
            <person name="Blye J."/>
            <person name="Boguslavskiy L."/>
            <person name="Bonnet C."/>
            <person name="Boukhgalter B."/>
            <person name="Bourzgui I."/>
            <person name="Brown A."/>
            <person name="Cahill P."/>
            <person name="Channer S."/>
            <person name="Cheshatsang Y."/>
            <person name="Chuda L."/>
            <person name="Citroen M."/>
            <person name="Collymore A."/>
            <person name="Cooke P."/>
            <person name="Costello M."/>
            <person name="D'Aco K."/>
            <person name="Daza R."/>
            <person name="De Haan G."/>
            <person name="DeGray S."/>
            <person name="DeMaso C."/>
            <person name="Dhargay N."/>
            <person name="Dooley K."/>
            <person name="Dooley E."/>
            <person name="Doricent M."/>
            <person name="Dorje P."/>
            <person name="Dorjee K."/>
            <person name="Dupes A."/>
            <person name="Elong R."/>
            <person name="Falk J."/>
            <person name="Farina A."/>
            <person name="Faro S."/>
            <person name="Ferguson D."/>
            <person name="Fisher S."/>
            <person name="Foley C.D."/>
            <person name="Franke A."/>
            <person name="Friedrich D."/>
            <person name="Gadbois L."/>
            <person name="Gearin G."/>
            <person name="Gearin C.R."/>
            <person name="Giannoukos G."/>
            <person name="Goode T."/>
            <person name="Graham J."/>
            <person name="Grandbois E."/>
            <person name="Grewal S."/>
            <person name="Gyaltsen K."/>
            <person name="Hafez N."/>
            <person name="Hagos B."/>
            <person name="Hall J."/>
            <person name="Henson C."/>
            <person name="Hollinger A."/>
            <person name="Honan T."/>
            <person name="Huard M.D."/>
            <person name="Hughes L."/>
            <person name="Hurhula B."/>
            <person name="Husby M.E."/>
            <person name="Kamat A."/>
            <person name="Kanga B."/>
            <person name="Kashin S."/>
            <person name="Khazanovich D."/>
            <person name="Kisner P."/>
            <person name="Lance K."/>
            <person name="Lara M."/>
            <person name="Lee W."/>
            <person name="Lennon N."/>
            <person name="Letendre F."/>
            <person name="LeVine R."/>
            <person name="Lipovsky A."/>
            <person name="Liu X."/>
            <person name="Liu J."/>
            <person name="Liu S."/>
            <person name="Lokyitsang T."/>
            <person name="Lokyitsang Y."/>
            <person name="Lubonja R."/>
            <person name="Lui A."/>
            <person name="MacDonald P."/>
            <person name="Magnisalis V."/>
            <person name="Maru K."/>
            <person name="Matthews C."/>
            <person name="McCusker W."/>
            <person name="McDonough S."/>
            <person name="Mehta T."/>
            <person name="Meldrim J."/>
            <person name="Meneus L."/>
            <person name="Mihai O."/>
            <person name="Mihalev A."/>
            <person name="Mihova T."/>
            <person name="Mittelman R."/>
            <person name="Mlenga V."/>
            <person name="Montmayeur A."/>
            <person name="Mulrain L."/>
            <person name="Navidi A."/>
            <person name="Naylor J."/>
            <person name="Negash T."/>
            <person name="Nguyen T."/>
            <person name="Nguyen N."/>
            <person name="Nicol R."/>
            <person name="Norbu C."/>
            <person name="Norbu N."/>
            <person name="Novod N."/>
            <person name="O'Neill B."/>
            <person name="Osman S."/>
            <person name="Markiewicz E."/>
            <person name="Oyono O.L."/>
            <person name="Patti C."/>
            <person name="Phunkhang P."/>
            <person name="Pierre F."/>
            <person name="Priest M."/>
            <person name="Raghuraman S."/>
            <person name="Rege F."/>
            <person name="Reyes R."/>
            <person name="Rise C."/>
            <person name="Rogov P."/>
            <person name="Ross K."/>
            <person name="Ryan E."/>
            <person name="Settipalli S."/>
            <person name="Shea T."/>
            <person name="Sherpa N."/>
            <person name="Shi L."/>
            <person name="Shih D."/>
            <person name="Sparrow T."/>
            <person name="Spaulding J."/>
            <person name="Stalker J."/>
            <person name="Stange-Thomann N."/>
            <person name="Stavropoulos S."/>
            <person name="Stone C."/>
            <person name="Strader C."/>
            <person name="Tesfaye S."/>
            <person name="Thomson T."/>
            <person name="Thoulutsang Y."/>
            <person name="Thoulutsang D."/>
            <person name="Topham K."/>
            <person name="Topping I."/>
            <person name="Tsamla T."/>
            <person name="Vassiliev H."/>
            <person name="Vo A."/>
            <person name="Wangchuk T."/>
            <person name="Wangdi T."/>
            <person name="Weiand M."/>
            <person name="Wilkinson J."/>
            <person name="Wilson A."/>
            <person name="Yadav S."/>
            <person name="Young G."/>
            <person name="Yu Q."/>
            <person name="Zembek L."/>
            <person name="Zhong D."/>
            <person name="Zimmer A."/>
            <person name="Zwirko Z."/>
            <person name="Jaffe D.B."/>
            <person name="Alvarez P."/>
            <person name="Brockman W."/>
            <person name="Butler J."/>
            <person name="Chin C."/>
            <person name="Gnerre S."/>
            <person name="Grabherr M."/>
            <person name="Kleber M."/>
            <person name="Mauceli E."/>
            <person name="MacCallum I."/>
        </authorList>
    </citation>
    <scope>NUCLEOTIDE SEQUENCE [LARGE SCALE GENOMIC DNA]</scope>
    <source>
        <strain evidence="4">Tucson 15287-2541.00</strain>
    </source>
</reference>
<dbReference type="SMART" id="SM00708">
    <property type="entry name" value="PhBP"/>
    <property type="match status" value="1"/>
</dbReference>
<gene>
    <name evidence="3" type="primary">Dgri\GH10975</name>
    <name evidence="3" type="ORF">Dgri_GH10975</name>
    <name evidence="3" type="ORF">GH10975</name>
</gene>
<dbReference type="PhylomeDB" id="B4JBL9"/>
<dbReference type="PANTHER" id="PTHR11857:SF42">
    <property type="entry name" value="GENERAL ODORANT-BINDING PROTEIN 19D-RELATED"/>
    <property type="match status" value="1"/>
</dbReference>
<dbReference type="OrthoDB" id="6595846at2759"/>
<dbReference type="GO" id="GO:0005549">
    <property type="term" value="F:odorant binding"/>
    <property type="evidence" value="ECO:0007669"/>
    <property type="project" value="InterPro"/>
</dbReference>
<dbReference type="CTD" id="34031"/>
<dbReference type="InterPro" id="IPR036728">
    <property type="entry name" value="PBP_GOBP_sf"/>
</dbReference>
<dbReference type="GO" id="GO:0005615">
    <property type="term" value="C:extracellular space"/>
    <property type="evidence" value="ECO:0007669"/>
    <property type="project" value="TreeGrafter"/>
</dbReference>
<protein>
    <submittedName>
        <fullName evidence="3">GH10975</fullName>
    </submittedName>
</protein>
<dbReference type="SMR" id="B4JBL9"/>
<dbReference type="CDD" id="cd23992">
    <property type="entry name" value="PBP_GOBP"/>
    <property type="match status" value="1"/>
</dbReference>
<dbReference type="STRING" id="7222.B4JBL9"/>
<name>B4JBL9_DROGR</name>
<feature type="signal peptide" evidence="2">
    <location>
        <begin position="1"/>
        <end position="21"/>
    </location>
</feature>
<dbReference type="AlphaFoldDB" id="B4JBL9"/>
<evidence type="ECO:0000256" key="2">
    <source>
        <dbReference type="SAM" id="SignalP"/>
    </source>
</evidence>
<dbReference type="PANTHER" id="PTHR11857">
    <property type="entry name" value="ODORANT BINDING PROTEIN-RELATED"/>
    <property type="match status" value="1"/>
</dbReference>
<evidence type="ECO:0000313" key="3">
    <source>
        <dbReference type="EMBL" id="EDW02954.1"/>
    </source>
</evidence>
<evidence type="ECO:0000313" key="4">
    <source>
        <dbReference type="Proteomes" id="UP000001070"/>
    </source>
</evidence>
<dbReference type="Proteomes" id="UP000001070">
    <property type="component" value="Unassembled WGS sequence"/>
</dbReference>